<dbReference type="UniPathway" id="UPA00248">
    <property type="reaction ID" value="UER00314"/>
</dbReference>
<dbReference type="Pfam" id="PF01564">
    <property type="entry name" value="Spermine_synth"/>
    <property type="match status" value="1"/>
</dbReference>
<dbReference type="STRING" id="40754.THII_3766"/>
<evidence type="ECO:0000256" key="7">
    <source>
        <dbReference type="RuleBase" id="RU003836"/>
    </source>
</evidence>
<gene>
    <name evidence="5" type="primary">speE</name>
    <name evidence="10" type="ORF">THII_3766</name>
</gene>
<dbReference type="InterPro" id="IPR037163">
    <property type="entry name" value="Spermidine_synt_N_sf"/>
</dbReference>
<dbReference type="AlphaFoldDB" id="A0A090AI53"/>
<comment type="subunit">
    <text evidence="5">Homodimer or homotetramer.</text>
</comment>
<dbReference type="HAMAP" id="MF_00198">
    <property type="entry name" value="Spermidine_synth"/>
    <property type="match status" value="1"/>
</dbReference>
<dbReference type="GO" id="GO:0004766">
    <property type="term" value="F:spermidine synthase activity"/>
    <property type="evidence" value="ECO:0007669"/>
    <property type="project" value="UniProtKB-UniRule"/>
</dbReference>
<protein>
    <recommendedName>
        <fullName evidence="5">Polyamine aminopropyltransferase</fullName>
    </recommendedName>
    <alternativeName>
        <fullName evidence="5">Putrescine aminopropyltransferase</fullName>
        <shortName evidence="5">PAPT</shortName>
    </alternativeName>
    <alternativeName>
        <fullName evidence="5">Spermidine synthase</fullName>
        <shortName evidence="5">SPDS</shortName>
        <shortName evidence="5">SPDSY</shortName>
        <ecNumber evidence="5">2.5.1.16</ecNumber>
    </alternativeName>
</protein>
<dbReference type="GO" id="GO:0008295">
    <property type="term" value="P:spermidine biosynthetic process"/>
    <property type="evidence" value="ECO:0007669"/>
    <property type="project" value="UniProtKB-UniRule"/>
</dbReference>
<dbReference type="GO" id="GO:0005829">
    <property type="term" value="C:cytosol"/>
    <property type="evidence" value="ECO:0007669"/>
    <property type="project" value="TreeGrafter"/>
</dbReference>
<dbReference type="NCBIfam" id="NF002010">
    <property type="entry name" value="PRK00811.1"/>
    <property type="match status" value="1"/>
</dbReference>
<dbReference type="PANTHER" id="PTHR11558">
    <property type="entry name" value="SPERMIDINE/SPERMINE SYNTHASE"/>
    <property type="match status" value="1"/>
</dbReference>
<dbReference type="KEGG" id="tig:THII_3766"/>
<feature type="active site" description="Proton acceptor" evidence="5 6">
    <location>
        <position position="160"/>
    </location>
</feature>
<dbReference type="EC" id="2.5.1.16" evidence="5"/>
<evidence type="ECO:0000256" key="2">
    <source>
        <dbReference type="ARBA" id="ARBA00022679"/>
    </source>
</evidence>
<keyword evidence="11" id="KW-1185">Reference proteome</keyword>
<evidence type="ECO:0000256" key="4">
    <source>
        <dbReference type="ARBA" id="ARBA00023115"/>
    </source>
</evidence>
<dbReference type="Proteomes" id="UP000031623">
    <property type="component" value="Chromosome"/>
</dbReference>
<comment type="pathway">
    <text evidence="5">Amine and polyamine biosynthesis; spermidine biosynthesis; spermidine from putrescine: step 1/1.</text>
</comment>
<dbReference type="InterPro" id="IPR029063">
    <property type="entry name" value="SAM-dependent_MTases_sf"/>
</dbReference>
<dbReference type="Gene3D" id="2.30.140.10">
    <property type="entry name" value="Spermidine synthase, tetramerisation domain"/>
    <property type="match status" value="1"/>
</dbReference>
<feature type="binding site" evidence="5">
    <location>
        <position position="90"/>
    </location>
    <ligand>
        <name>spermidine</name>
        <dbReference type="ChEBI" id="CHEBI:57834"/>
    </ligand>
</feature>
<feature type="binding site" evidence="5">
    <location>
        <position position="66"/>
    </location>
    <ligand>
        <name>spermidine</name>
        <dbReference type="ChEBI" id="CHEBI:57834"/>
    </ligand>
</feature>
<comment type="function">
    <text evidence="5">Catalyzes the irreversible transfer of a propylamine group from the amino donor S-adenosylmethioninamine (decarboxy-AdoMet) to putrescine (1,4-diaminobutane) to yield spermidine.</text>
</comment>
<feature type="binding site" evidence="5">
    <location>
        <position position="110"/>
    </location>
    <ligand>
        <name>S-methyl-5'-thioadenosine</name>
        <dbReference type="ChEBI" id="CHEBI:17509"/>
    </ligand>
</feature>
<dbReference type="HOGENOM" id="CLU_048199_0_0_6"/>
<dbReference type="Pfam" id="PF17284">
    <property type="entry name" value="Spermine_synt_N"/>
    <property type="match status" value="1"/>
</dbReference>
<feature type="binding site" evidence="5">
    <location>
        <begin position="141"/>
        <end position="142"/>
    </location>
    <ligand>
        <name>S-methyl-5'-thioadenosine</name>
        <dbReference type="ChEBI" id="CHEBI:17509"/>
    </ligand>
</feature>
<keyword evidence="4 5" id="KW-0620">Polyamine biosynthesis</keyword>
<dbReference type="OrthoDB" id="9793120at2"/>
<comment type="catalytic activity">
    <reaction evidence="5 8">
        <text>S-adenosyl 3-(methylsulfanyl)propylamine + putrescine = S-methyl-5'-thioadenosine + spermidine + H(+)</text>
        <dbReference type="Rhea" id="RHEA:12721"/>
        <dbReference type="ChEBI" id="CHEBI:15378"/>
        <dbReference type="ChEBI" id="CHEBI:17509"/>
        <dbReference type="ChEBI" id="CHEBI:57443"/>
        <dbReference type="ChEBI" id="CHEBI:57834"/>
        <dbReference type="ChEBI" id="CHEBI:326268"/>
        <dbReference type="EC" id="2.5.1.16"/>
    </reaction>
</comment>
<evidence type="ECO:0000256" key="3">
    <source>
        <dbReference type="ARBA" id="ARBA00023066"/>
    </source>
</evidence>
<dbReference type="InterPro" id="IPR035246">
    <property type="entry name" value="Spermidine_synt_N"/>
</dbReference>
<dbReference type="InterPro" id="IPR001045">
    <property type="entry name" value="Spermi_synthase"/>
</dbReference>
<accession>A0A090AI53</accession>
<organism evidence="10 11">
    <name type="scientific">Thioploca ingrica</name>
    <dbReference type="NCBI Taxonomy" id="40754"/>
    <lineage>
        <taxon>Bacteria</taxon>
        <taxon>Pseudomonadati</taxon>
        <taxon>Pseudomonadota</taxon>
        <taxon>Gammaproteobacteria</taxon>
        <taxon>Thiotrichales</taxon>
        <taxon>Thiotrichaceae</taxon>
        <taxon>Thioploca</taxon>
    </lineage>
</organism>
<dbReference type="PANTHER" id="PTHR11558:SF11">
    <property type="entry name" value="SPERMIDINE SYNTHASE"/>
    <property type="match status" value="1"/>
</dbReference>
<dbReference type="InterPro" id="IPR030374">
    <property type="entry name" value="PABS"/>
</dbReference>
<evidence type="ECO:0000256" key="6">
    <source>
        <dbReference type="PROSITE-ProRule" id="PRU00354"/>
    </source>
</evidence>
<proteinExistence type="inferred from homology"/>
<evidence type="ECO:0000256" key="5">
    <source>
        <dbReference type="HAMAP-Rule" id="MF_00198"/>
    </source>
</evidence>
<dbReference type="Gene3D" id="3.40.50.150">
    <property type="entry name" value="Vaccinia Virus protein VP39"/>
    <property type="match status" value="1"/>
</dbReference>
<feature type="domain" description="PABS" evidence="9">
    <location>
        <begin position="5"/>
        <end position="241"/>
    </location>
</feature>
<dbReference type="PROSITE" id="PS01330">
    <property type="entry name" value="PABS_1"/>
    <property type="match status" value="1"/>
</dbReference>
<dbReference type="CDD" id="cd02440">
    <property type="entry name" value="AdoMet_MTases"/>
    <property type="match status" value="1"/>
</dbReference>
<feature type="binding site" evidence="5">
    <location>
        <position position="35"/>
    </location>
    <ligand>
        <name>S-methyl-5'-thioadenosine</name>
        <dbReference type="ChEBI" id="CHEBI:17509"/>
    </ligand>
</feature>
<evidence type="ECO:0000259" key="9">
    <source>
        <dbReference type="PROSITE" id="PS51006"/>
    </source>
</evidence>
<evidence type="ECO:0000313" key="10">
    <source>
        <dbReference type="EMBL" id="BAP58063.1"/>
    </source>
</evidence>
<dbReference type="PROSITE" id="PS51006">
    <property type="entry name" value="PABS_2"/>
    <property type="match status" value="1"/>
</dbReference>
<reference evidence="10" key="1">
    <citation type="journal article" date="2014" name="ISME J.">
        <title>Ecophysiology of Thioploca ingrica as revealed by the complete genome sequence supplemented with proteomic evidence.</title>
        <authorList>
            <person name="Kojima H."/>
            <person name="Ogura Y."/>
            <person name="Yamamoto N."/>
            <person name="Togashi T."/>
            <person name="Mori H."/>
            <person name="Watanabe T."/>
            <person name="Nemoto F."/>
            <person name="Kurokawa K."/>
            <person name="Hayashi T."/>
            <person name="Fukui M."/>
        </authorList>
    </citation>
    <scope>NUCLEOTIDE SEQUENCE [LARGE SCALE GENOMIC DNA]</scope>
</reference>
<keyword evidence="2 5" id="KW-0808">Transferase</keyword>
<feature type="binding site" evidence="5">
    <location>
        <begin position="160"/>
        <end position="163"/>
    </location>
    <ligand>
        <name>spermidine</name>
        <dbReference type="ChEBI" id="CHEBI:57834"/>
    </ligand>
</feature>
<evidence type="ECO:0000256" key="8">
    <source>
        <dbReference type="RuleBase" id="RU003837"/>
    </source>
</evidence>
<dbReference type="EMBL" id="AP014633">
    <property type="protein sequence ID" value="BAP58063.1"/>
    <property type="molecule type" value="Genomic_DNA"/>
</dbReference>
<comment type="similarity">
    <text evidence="1 5 7">Belongs to the spermidine/spermine synthase family.</text>
</comment>
<dbReference type="SUPFAM" id="SSF53335">
    <property type="entry name" value="S-adenosyl-L-methionine-dependent methyltransferases"/>
    <property type="match status" value="1"/>
</dbReference>
<evidence type="ECO:0000313" key="11">
    <source>
        <dbReference type="Proteomes" id="UP000031623"/>
    </source>
</evidence>
<sequence length="283" mass="32260">MNLDNNWFTEFGLNTGCAFSLQIKAKLHEEQTPFQKITIYETTEFGNLMTLDDMIMLTDRDNFIYHEMIAHPVLFTHPDPRSVAIIGGGDCGTLREVLKHSRIERVLQIEIDEAVTRLAEQYFPTLCESNNDSRAEFYFEDGIKWMAEAPDDLVDIIIVDSTDPLGPGEGLFTVEFYHDCRRVLAPDGLLVQQSESPLLHLPLLQSMHEAMREAGFENTRSLHFPQCVYPSGWWTVTLAGMVDLTQFRVEAVHDKPFTTRYYNVDIHQASLVLPSFLTAALPD</sequence>
<dbReference type="NCBIfam" id="TIGR00417">
    <property type="entry name" value="speE"/>
    <property type="match status" value="1"/>
</dbReference>
<dbReference type="InterPro" id="IPR030373">
    <property type="entry name" value="PABS_CS"/>
</dbReference>
<feature type="binding site" evidence="5">
    <location>
        <position position="167"/>
    </location>
    <ligand>
        <name>S-methyl-5'-thioadenosine</name>
        <dbReference type="ChEBI" id="CHEBI:17509"/>
    </ligand>
</feature>
<keyword evidence="3 5" id="KW-0745">Spermidine biosynthesis</keyword>
<name>A0A090AI53_9GAMM</name>
<evidence type="ECO:0000256" key="1">
    <source>
        <dbReference type="ARBA" id="ARBA00007867"/>
    </source>
</evidence>